<name>A3IR22_9CHRO</name>
<dbReference type="EMBL" id="AAXW01000017">
    <property type="protein sequence ID" value="EAZ91012.1"/>
    <property type="molecule type" value="Genomic_DNA"/>
</dbReference>
<comment type="caution">
    <text evidence="1">The sequence shown here is derived from an EMBL/GenBank/DDBJ whole genome shotgun (WGS) entry which is preliminary data.</text>
</comment>
<keyword evidence="2" id="KW-1185">Reference proteome</keyword>
<proteinExistence type="predicted"/>
<sequence length="41" mass="4846">MNYPYKVLAERIKQELIELEKVVNRVKRGINAINDNSENQD</sequence>
<organism evidence="1 2">
    <name type="scientific">Crocosphaera chwakensis CCY0110</name>
    <dbReference type="NCBI Taxonomy" id="391612"/>
    <lineage>
        <taxon>Bacteria</taxon>
        <taxon>Bacillati</taxon>
        <taxon>Cyanobacteriota</taxon>
        <taxon>Cyanophyceae</taxon>
        <taxon>Oscillatoriophycideae</taxon>
        <taxon>Chroococcales</taxon>
        <taxon>Aphanothecaceae</taxon>
        <taxon>Crocosphaera</taxon>
        <taxon>Crocosphaera chwakensis</taxon>
    </lineage>
</organism>
<evidence type="ECO:0000313" key="1">
    <source>
        <dbReference type="EMBL" id="EAZ91012.1"/>
    </source>
</evidence>
<accession>A3IR22</accession>
<evidence type="ECO:0000313" key="2">
    <source>
        <dbReference type="Proteomes" id="UP000003781"/>
    </source>
</evidence>
<gene>
    <name evidence="1" type="ORF">CY0110_27410</name>
</gene>
<dbReference type="Proteomes" id="UP000003781">
    <property type="component" value="Unassembled WGS sequence"/>
</dbReference>
<reference evidence="1 2" key="1">
    <citation type="submission" date="2007-03" db="EMBL/GenBank/DDBJ databases">
        <authorList>
            <person name="Stal L."/>
            <person name="Ferriera S."/>
            <person name="Johnson J."/>
            <person name="Kravitz S."/>
            <person name="Beeson K."/>
            <person name="Sutton G."/>
            <person name="Rogers Y.-H."/>
            <person name="Friedman R."/>
            <person name="Frazier M."/>
            <person name="Venter J.C."/>
        </authorList>
    </citation>
    <scope>NUCLEOTIDE SEQUENCE [LARGE SCALE GENOMIC DNA]</scope>
    <source>
        <strain evidence="1 2">CCY0110</strain>
    </source>
</reference>
<dbReference type="RefSeq" id="WP_008275836.1">
    <property type="nucleotide sequence ID" value="NZ_AAXW01000017.1"/>
</dbReference>
<protein>
    <submittedName>
        <fullName evidence="1">Uncharacterized protein</fullName>
    </submittedName>
</protein>
<dbReference type="AlphaFoldDB" id="A3IR22"/>